<protein>
    <submittedName>
        <fullName evidence="2">Uncharacterized protein</fullName>
    </submittedName>
</protein>
<sequence length="619" mass="69119">MQALFETVTEELPFVRQLGYQSYLCPPLVLVEFETSWRTVDQLSSSTVTADNQCTVDIGIYVHTTVESSLHVTRTHLVLLRARSGPPRTSYLVTARGRHQQERESDRRCCFVLSRGGTRLRASQHGARGTKPLAETYTRPLTDQPASGPLLGAGTSRRSRIARRPSAHARRPSPPPTPTSSPTSRTPLIAARNKGQSGLGSQERLERWRYTDATGAGMKGWRKQEISEKTPLTNGIFRYYSNMRKSGMPARLGFLLFYSPSSLDRVTCKRSSNGLTAALVVLLLWVDYSLSTKASRVRFSLRLSLDSRMWNRAECCSWSAGFLGISSLATRLHSGPATYSARFTLIGSQNLDVKRHADLFIHSLKSFGASKTGIFVVHDSDRMSQSNMADILEPIQSSKISLKGREKIDSVTGALGPFYTSGQNAVAVDMATAPSEINRALMSHTRQVEPTCLMQHVESSRPTLSNAGITKPRPARQRKHDTALKTKQPMKCKIDLTRATVSRRLSRRGCVNSVAATRTSLGMFGAKCSTVMATRKKKEQKKMRFCQCHPVTCVRNEFGAFYTLHESLRRDEEIFLNYYRMSVSSFDELCAVLKPHMNVSDTNTRKCIPHEERIAVTLR</sequence>
<organism evidence="2 3">
    <name type="scientific">Dryococelus australis</name>
    <dbReference type="NCBI Taxonomy" id="614101"/>
    <lineage>
        <taxon>Eukaryota</taxon>
        <taxon>Metazoa</taxon>
        <taxon>Ecdysozoa</taxon>
        <taxon>Arthropoda</taxon>
        <taxon>Hexapoda</taxon>
        <taxon>Insecta</taxon>
        <taxon>Pterygota</taxon>
        <taxon>Neoptera</taxon>
        <taxon>Polyneoptera</taxon>
        <taxon>Phasmatodea</taxon>
        <taxon>Verophasmatodea</taxon>
        <taxon>Anareolatae</taxon>
        <taxon>Phasmatidae</taxon>
        <taxon>Eurycanthinae</taxon>
        <taxon>Dryococelus</taxon>
    </lineage>
</organism>
<evidence type="ECO:0000313" key="3">
    <source>
        <dbReference type="Proteomes" id="UP001159363"/>
    </source>
</evidence>
<feature type="compositionally biased region" description="Basic residues" evidence="1">
    <location>
        <begin position="157"/>
        <end position="171"/>
    </location>
</feature>
<reference evidence="2 3" key="1">
    <citation type="submission" date="2023-02" db="EMBL/GenBank/DDBJ databases">
        <title>LHISI_Scaffold_Assembly.</title>
        <authorList>
            <person name="Stuart O.P."/>
            <person name="Cleave R."/>
            <person name="Magrath M.J.L."/>
            <person name="Mikheyev A.S."/>
        </authorList>
    </citation>
    <scope>NUCLEOTIDE SEQUENCE [LARGE SCALE GENOMIC DNA]</scope>
    <source>
        <strain evidence="2">Daus_M_001</strain>
        <tissue evidence="2">Leg muscle</tissue>
    </source>
</reference>
<comment type="caution">
    <text evidence="2">The sequence shown here is derived from an EMBL/GenBank/DDBJ whole genome shotgun (WGS) entry which is preliminary data.</text>
</comment>
<accession>A0ABQ9GG10</accession>
<feature type="region of interest" description="Disordered" evidence="1">
    <location>
        <begin position="459"/>
        <end position="484"/>
    </location>
</feature>
<feature type="region of interest" description="Disordered" evidence="1">
    <location>
        <begin position="120"/>
        <end position="202"/>
    </location>
</feature>
<name>A0ABQ9GG10_9NEOP</name>
<keyword evidence="3" id="KW-1185">Reference proteome</keyword>
<evidence type="ECO:0000313" key="2">
    <source>
        <dbReference type="EMBL" id="KAJ8870613.1"/>
    </source>
</evidence>
<dbReference type="Proteomes" id="UP001159363">
    <property type="component" value="Chromosome 12"/>
</dbReference>
<gene>
    <name evidence="2" type="ORF">PR048_029636</name>
</gene>
<proteinExistence type="predicted"/>
<dbReference type="EMBL" id="JARBHB010000013">
    <property type="protein sequence ID" value="KAJ8870613.1"/>
    <property type="molecule type" value="Genomic_DNA"/>
</dbReference>
<evidence type="ECO:0000256" key="1">
    <source>
        <dbReference type="SAM" id="MobiDB-lite"/>
    </source>
</evidence>